<keyword evidence="4" id="KW-1185">Reference proteome</keyword>
<protein>
    <submittedName>
        <fullName evidence="3">DUF928 domain-containing protein</fullName>
    </submittedName>
</protein>
<organism evidence="3 4">
    <name type="scientific">Spirulina subsalsa FACHB-351</name>
    <dbReference type="NCBI Taxonomy" id="234711"/>
    <lineage>
        <taxon>Bacteria</taxon>
        <taxon>Bacillati</taxon>
        <taxon>Cyanobacteriota</taxon>
        <taxon>Cyanophyceae</taxon>
        <taxon>Spirulinales</taxon>
        <taxon>Spirulinaceae</taxon>
        <taxon>Spirulina</taxon>
    </lineage>
</organism>
<reference evidence="3 4" key="1">
    <citation type="submission" date="2021-08" db="EMBL/GenBank/DDBJ databases">
        <title>Draft genome sequence of Spirulina subsalsa with high tolerance to salinity and hype-accumulation of phycocyanin.</title>
        <authorList>
            <person name="Pei H."/>
            <person name="Jiang L."/>
        </authorList>
    </citation>
    <scope>NUCLEOTIDE SEQUENCE [LARGE SCALE GENOMIC DNA]</scope>
    <source>
        <strain evidence="3 4">FACHB-351</strain>
    </source>
</reference>
<proteinExistence type="predicted"/>
<dbReference type="InterPro" id="IPR010328">
    <property type="entry name" value="DUF928"/>
</dbReference>
<evidence type="ECO:0000313" key="3">
    <source>
        <dbReference type="EMBL" id="MCW6037538.1"/>
    </source>
</evidence>
<keyword evidence="2" id="KW-0732">Signal</keyword>
<feature type="chain" id="PRO_5046940392" evidence="2">
    <location>
        <begin position="31"/>
        <end position="247"/>
    </location>
</feature>
<comment type="caution">
    <text evidence="3">The sequence shown here is derived from an EMBL/GenBank/DDBJ whole genome shotgun (WGS) entry which is preliminary data.</text>
</comment>
<dbReference type="Proteomes" id="UP001526426">
    <property type="component" value="Unassembled WGS sequence"/>
</dbReference>
<feature type="signal peptide" evidence="2">
    <location>
        <begin position="1"/>
        <end position="30"/>
    </location>
</feature>
<accession>A0ABT3L7Q0</accession>
<gene>
    <name evidence="3" type="ORF">K4A83_14820</name>
</gene>
<dbReference type="Pfam" id="PF06051">
    <property type="entry name" value="DUF928"/>
    <property type="match status" value="1"/>
</dbReference>
<name>A0ABT3L7Q0_9CYAN</name>
<dbReference type="EMBL" id="JAIHOM010000076">
    <property type="protein sequence ID" value="MCW6037538.1"/>
    <property type="molecule type" value="Genomic_DNA"/>
</dbReference>
<evidence type="ECO:0000256" key="2">
    <source>
        <dbReference type="SAM" id="SignalP"/>
    </source>
</evidence>
<evidence type="ECO:0000313" key="4">
    <source>
        <dbReference type="Proteomes" id="UP001526426"/>
    </source>
</evidence>
<dbReference type="RefSeq" id="WP_265265397.1">
    <property type="nucleotide sequence ID" value="NZ_JAIHOM010000076.1"/>
</dbReference>
<sequence>MGFPQFKSGWMGRCCAPLFMSLSLIAPAMASPGLFPLQVSVNFPNAPAGSGSPSRTAGGATRTGQPCVPKGPNDKPLTVLVPSNNVGKTVAAEPTLFLYVPPTTAVGGEVVILDEAGEEVYFNDEFTLPESLKTEGGIVRFHVTGADLEAGQQYEWIFSLVCSANDRSNDEVVTGIFERVDSEMAVPSPDELSPAELASAATRFAQAGIWNETLLYAAQLRQFNAQEWANLLSAVELDDLANIPFAN</sequence>
<evidence type="ECO:0000256" key="1">
    <source>
        <dbReference type="SAM" id="MobiDB-lite"/>
    </source>
</evidence>
<feature type="region of interest" description="Disordered" evidence="1">
    <location>
        <begin position="47"/>
        <end position="75"/>
    </location>
</feature>